<accession>A0A2S1WBA3</accession>
<feature type="region of interest" description="Disordered" evidence="1">
    <location>
        <begin position="50"/>
        <end position="71"/>
    </location>
</feature>
<dbReference type="EMBL" id="MH252533">
    <property type="protein sequence ID" value="AWJ63854.1"/>
    <property type="molecule type" value="Genomic_DNA"/>
</dbReference>
<gene>
    <name evidence="2" type="primary">orf162</name>
</gene>
<evidence type="ECO:0000313" key="2">
    <source>
        <dbReference type="EMBL" id="AWJ63854.1"/>
    </source>
</evidence>
<feature type="compositionally biased region" description="Basic residues" evidence="1">
    <location>
        <begin position="55"/>
        <end position="70"/>
    </location>
</feature>
<sequence length="162" mass="18809">MGLFNITVHTGGLHMSIKPEMDNYLNLLVKEIDEKLNQYTEISKEIKKDFDSKRIHNPSHPQKRGIHTSVKKQIDESNSLNLPGNLNSKMLKNHPRINEFLIKMRDRLDNTNDSVEAQRNLEENWIQEMNYYLSSDKNIIKTNTSNMSLLSAVTKTVELINE</sequence>
<protein>
    <submittedName>
        <fullName evidence="2">Uncharacterized protein</fullName>
    </submittedName>
</protein>
<keyword evidence="2" id="KW-0496">Mitochondrion</keyword>
<dbReference type="GeneID" id="36953204"/>
<geneLocation type="mitochondrion" evidence="2"/>
<evidence type="ECO:0000256" key="1">
    <source>
        <dbReference type="SAM" id="MobiDB-lite"/>
    </source>
</evidence>
<reference evidence="2" key="1">
    <citation type="journal article" date="2019" name="Int. J. Biol. Macromol.">
        <title>The complete mitochondrial genomes of five important medicinal Ganoderma species: Features, evolution, and phylogeny.</title>
        <authorList>
            <person name="Li Q."/>
            <person name="Xiang D."/>
            <person name="Wan Y."/>
            <person name="Wu Q."/>
            <person name="Wu X."/>
            <person name="Ma C."/>
            <person name="Song Y."/>
            <person name="Zhao G."/>
            <person name="Huang W."/>
        </authorList>
    </citation>
    <scope>NUCLEOTIDE SEQUENCE</scope>
</reference>
<organism evidence="2">
    <name type="scientific">Ganoderma tsugae</name>
    <name type="common">Hemlock varnish shelf mushroom</name>
    <name type="synonym">Polyporus tsugae</name>
    <dbReference type="NCBI Taxonomy" id="2075311"/>
    <lineage>
        <taxon>Eukaryota</taxon>
        <taxon>Fungi</taxon>
        <taxon>Dikarya</taxon>
        <taxon>Basidiomycota</taxon>
        <taxon>Agaricomycotina</taxon>
        <taxon>Agaricomycetes</taxon>
        <taxon>Polyporales</taxon>
        <taxon>Polyporaceae</taxon>
        <taxon>Polyporus</taxon>
    </lineage>
</organism>
<dbReference type="AlphaFoldDB" id="A0A2S1WBA3"/>
<name>A0A2S1WBA3_GANTS</name>
<dbReference type="RefSeq" id="YP_009493059.1">
    <property type="nucleotide sequence ID" value="NC_037936.1"/>
</dbReference>
<proteinExistence type="predicted"/>